<dbReference type="RefSeq" id="WP_077919971.1">
    <property type="nucleotide sequence ID" value="NZ_SBLB01000001.1"/>
</dbReference>
<reference evidence="4 5" key="1">
    <citation type="submission" date="2019-01" db="EMBL/GenBank/DDBJ databases">
        <title>Spirosoma flava sp. nov., a propanil-degrading bacterium isolated from herbicide-contaminated soil.</title>
        <authorList>
            <person name="Zhang L."/>
            <person name="Jiang J.-D."/>
        </authorList>
    </citation>
    <scope>NUCLEOTIDE SEQUENCE [LARGE SCALE GENOMIC DNA]</scope>
    <source>
        <strain evidence="4 5">TY50</strain>
    </source>
</reference>
<feature type="region of interest" description="Disordered" evidence="2">
    <location>
        <begin position="132"/>
        <end position="156"/>
    </location>
</feature>
<evidence type="ECO:0000259" key="3">
    <source>
        <dbReference type="Pfam" id="PF00082"/>
    </source>
</evidence>
<protein>
    <recommendedName>
        <fullName evidence="3">Peptidase S8/S53 domain-containing protein</fullName>
    </recommendedName>
</protein>
<comment type="caution">
    <text evidence="4">The sequence shown here is derived from an EMBL/GenBank/DDBJ whole genome shotgun (WGS) entry which is preliminary data.</text>
</comment>
<keyword evidence="5" id="KW-1185">Reference proteome</keyword>
<dbReference type="Gene3D" id="3.40.50.200">
    <property type="entry name" value="Peptidase S8/S53 domain"/>
    <property type="match status" value="1"/>
</dbReference>
<dbReference type="PROSITE" id="PS51892">
    <property type="entry name" value="SUBTILASE"/>
    <property type="match status" value="1"/>
</dbReference>
<dbReference type="AlphaFoldDB" id="A0A4Q2UV44"/>
<accession>A0A4Q2UV44</accession>
<evidence type="ECO:0000313" key="5">
    <source>
        <dbReference type="Proteomes" id="UP000290407"/>
    </source>
</evidence>
<evidence type="ECO:0000256" key="2">
    <source>
        <dbReference type="SAM" id="MobiDB-lite"/>
    </source>
</evidence>
<evidence type="ECO:0000256" key="1">
    <source>
        <dbReference type="PROSITE-ProRule" id="PRU01240"/>
    </source>
</evidence>
<dbReference type="Proteomes" id="UP000290407">
    <property type="component" value="Unassembled WGS sequence"/>
</dbReference>
<comment type="similarity">
    <text evidence="1">Belongs to the peptidase S8 family.</text>
</comment>
<proteinExistence type="inferred from homology"/>
<dbReference type="Pfam" id="PF00082">
    <property type="entry name" value="Peptidase_S8"/>
    <property type="match status" value="1"/>
</dbReference>
<organism evidence="4 5">
    <name type="scientific">Spirosoma sordidisoli</name>
    <dbReference type="NCBI Taxonomy" id="2502893"/>
    <lineage>
        <taxon>Bacteria</taxon>
        <taxon>Pseudomonadati</taxon>
        <taxon>Bacteroidota</taxon>
        <taxon>Cytophagia</taxon>
        <taxon>Cytophagales</taxon>
        <taxon>Cytophagaceae</taxon>
        <taxon>Spirosoma</taxon>
    </lineage>
</organism>
<dbReference type="InterPro" id="IPR000209">
    <property type="entry name" value="Peptidase_S8/S53_dom"/>
</dbReference>
<dbReference type="EMBL" id="SBLB01000001">
    <property type="protein sequence ID" value="RYC70789.1"/>
    <property type="molecule type" value="Genomic_DNA"/>
</dbReference>
<dbReference type="InterPro" id="IPR036852">
    <property type="entry name" value="Peptidase_S8/S53_dom_sf"/>
</dbReference>
<name>A0A4Q2UV44_9BACT</name>
<feature type="domain" description="Peptidase S8/S53" evidence="3">
    <location>
        <begin position="181"/>
        <end position="425"/>
    </location>
</feature>
<dbReference type="SUPFAM" id="SSF52743">
    <property type="entry name" value="Subtilisin-like"/>
    <property type="match status" value="1"/>
</dbReference>
<dbReference type="GO" id="GO:0006508">
    <property type="term" value="P:proteolysis"/>
    <property type="evidence" value="ECO:0007669"/>
    <property type="project" value="InterPro"/>
</dbReference>
<sequence length="469" mass="52338">MSHSQEKPMLNPGRPNFHVKVKRLYEKGELVPDTVPDEIDPRRLVVRNQLVALFEKPLEVDQEKTLSLVGVGGRDKREVVISEARVIKRSHCNPNLVLLEGNNAHLLTEDIKITSGPTLDIVKSSANDVHYSEGGTITPPPKILDSSGPGNPNPPRIKPALFDFQLRRIIRDSSAWQDFPIVGIMDTGIDFSYPNTESIPIQFNGGKPLCRKTIEPDFIGWDFVHDQNYPYDDNDRSKHGSRIAAIISRQMEHKVRILPLKVIDKYGIGQLFDILCCFEYLLHSDSLPQKPVAINASWGFYQSTEDKLLSSYIPRLQDAGIWLVNAAGNEGDVKNNKTVDLGDERRWPSCYSDQFASVVTVTTVKRTPLLGFETVENFSKRFVNMGIGSGNDGKFIEPLVSEDNSPPVTFPPVKGSSFATPFAVAQIVKCNQRPTTIPERLRMLTSIPGRITALTERIDQGTVVPVETN</sequence>
<dbReference type="GO" id="GO:0004252">
    <property type="term" value="F:serine-type endopeptidase activity"/>
    <property type="evidence" value="ECO:0007669"/>
    <property type="project" value="InterPro"/>
</dbReference>
<evidence type="ECO:0000313" key="4">
    <source>
        <dbReference type="EMBL" id="RYC70789.1"/>
    </source>
</evidence>
<gene>
    <name evidence="4" type="ORF">EQG79_01155</name>
</gene>
<comment type="caution">
    <text evidence="1">Lacks conserved residue(s) required for the propagation of feature annotation.</text>
</comment>